<dbReference type="NCBIfam" id="TIGR00263">
    <property type="entry name" value="trpB"/>
    <property type="match status" value="1"/>
</dbReference>
<proteinExistence type="inferred from homology"/>
<keyword evidence="6 12" id="KW-0028">Amino-acid biosynthesis</keyword>
<keyword evidence="10 12" id="KW-0456">Lyase</keyword>
<dbReference type="InterPro" id="IPR006653">
    <property type="entry name" value="Trp_synth_b_CS"/>
</dbReference>
<evidence type="ECO:0000313" key="15">
    <source>
        <dbReference type="Proteomes" id="UP000588068"/>
    </source>
</evidence>
<dbReference type="Gene3D" id="3.40.50.1100">
    <property type="match status" value="2"/>
</dbReference>
<gene>
    <name evidence="12" type="primary">trpB</name>
    <name evidence="14" type="ORF">HNQ60_001683</name>
</gene>
<comment type="function">
    <text evidence="2 12">The beta subunit is responsible for the synthesis of L-tryptophan from indole and L-serine.</text>
</comment>
<keyword evidence="15" id="KW-1185">Reference proteome</keyword>
<comment type="catalytic activity">
    <reaction evidence="11 12">
        <text>(1S,2R)-1-C-(indol-3-yl)glycerol 3-phosphate + L-serine = D-glyceraldehyde 3-phosphate + L-tryptophan + H2O</text>
        <dbReference type="Rhea" id="RHEA:10532"/>
        <dbReference type="ChEBI" id="CHEBI:15377"/>
        <dbReference type="ChEBI" id="CHEBI:33384"/>
        <dbReference type="ChEBI" id="CHEBI:57912"/>
        <dbReference type="ChEBI" id="CHEBI:58866"/>
        <dbReference type="ChEBI" id="CHEBI:59776"/>
        <dbReference type="EC" id="4.2.1.20"/>
    </reaction>
</comment>
<evidence type="ECO:0000256" key="3">
    <source>
        <dbReference type="ARBA" id="ARBA00004733"/>
    </source>
</evidence>
<comment type="subunit">
    <text evidence="5 12">Tetramer of two alpha and two beta chains.</text>
</comment>
<dbReference type="InterPro" id="IPR023026">
    <property type="entry name" value="Trp_synth_beta/beta-like"/>
</dbReference>
<evidence type="ECO:0000256" key="6">
    <source>
        <dbReference type="ARBA" id="ARBA00022605"/>
    </source>
</evidence>
<dbReference type="AlphaFoldDB" id="A0A841HLD5"/>
<keyword evidence="7 12" id="KW-0822">Tryptophan biosynthesis</keyword>
<comment type="similarity">
    <text evidence="4 12">Belongs to the TrpB family.</text>
</comment>
<evidence type="ECO:0000256" key="11">
    <source>
        <dbReference type="ARBA" id="ARBA00049047"/>
    </source>
</evidence>
<evidence type="ECO:0000259" key="13">
    <source>
        <dbReference type="Pfam" id="PF00291"/>
    </source>
</evidence>
<keyword evidence="8 12" id="KW-0663">Pyridoxal phosphate</keyword>
<dbReference type="PROSITE" id="PS00168">
    <property type="entry name" value="TRP_SYNTHASE_BETA"/>
    <property type="match status" value="1"/>
</dbReference>
<dbReference type="InterPro" id="IPR006654">
    <property type="entry name" value="Trp_synth_beta"/>
</dbReference>
<dbReference type="PANTHER" id="PTHR48077:SF3">
    <property type="entry name" value="TRYPTOPHAN SYNTHASE"/>
    <property type="match status" value="1"/>
</dbReference>
<dbReference type="Proteomes" id="UP000588068">
    <property type="component" value="Unassembled WGS sequence"/>
</dbReference>
<keyword evidence="9 12" id="KW-0057">Aromatic amino acid biosynthesis</keyword>
<dbReference type="HAMAP" id="MF_00133">
    <property type="entry name" value="Trp_synth_beta"/>
    <property type="match status" value="1"/>
</dbReference>
<name>A0A841HLD5_9GAMM</name>
<evidence type="ECO:0000313" key="14">
    <source>
        <dbReference type="EMBL" id="MBB6092805.1"/>
    </source>
</evidence>
<dbReference type="GO" id="GO:0004834">
    <property type="term" value="F:tryptophan synthase activity"/>
    <property type="evidence" value="ECO:0007669"/>
    <property type="project" value="UniProtKB-UniRule"/>
</dbReference>
<organism evidence="14 15">
    <name type="scientific">Povalibacter uvarum</name>
    <dbReference type="NCBI Taxonomy" id="732238"/>
    <lineage>
        <taxon>Bacteria</taxon>
        <taxon>Pseudomonadati</taxon>
        <taxon>Pseudomonadota</taxon>
        <taxon>Gammaproteobacteria</taxon>
        <taxon>Steroidobacterales</taxon>
        <taxon>Steroidobacteraceae</taxon>
        <taxon>Povalibacter</taxon>
    </lineage>
</organism>
<dbReference type="InterPro" id="IPR036052">
    <property type="entry name" value="TrpB-like_PALP_sf"/>
</dbReference>
<dbReference type="EC" id="4.2.1.20" evidence="12"/>
<comment type="cofactor">
    <cofactor evidence="1 12">
        <name>pyridoxal 5'-phosphate</name>
        <dbReference type="ChEBI" id="CHEBI:597326"/>
    </cofactor>
</comment>
<feature type="modified residue" description="N6-(pyridoxal phosphate)lysine" evidence="12">
    <location>
        <position position="107"/>
    </location>
</feature>
<evidence type="ECO:0000256" key="2">
    <source>
        <dbReference type="ARBA" id="ARBA00002786"/>
    </source>
</evidence>
<evidence type="ECO:0000256" key="10">
    <source>
        <dbReference type="ARBA" id="ARBA00023239"/>
    </source>
</evidence>
<dbReference type="FunFam" id="3.40.50.1100:FF:000004">
    <property type="entry name" value="Tryptophan synthase beta chain"/>
    <property type="match status" value="1"/>
</dbReference>
<dbReference type="UniPathway" id="UPA00035">
    <property type="reaction ID" value="UER00044"/>
</dbReference>
<comment type="pathway">
    <text evidence="3 12">Amino-acid biosynthesis; L-tryptophan biosynthesis; L-tryptophan from chorismate: step 5/5.</text>
</comment>
<sequence>MKADVSHIDAQAVLAAVMNDAYPDERGRFGPFGGRYVPETLVPALNRLQEGVDRFLRNPEFLAEFHAELNSWVGRPTPLTHARGLSKRWGAEVWLKREDLAHTGAHKINNSIGQVLLAKKLGAKRVIAETGAGQHGVASAAACARLGMPCTVYMGSIDMERQAPNVGRMKLLGATVMPVTSGDKTLRAAVDEALRDWVSDPNGTYYCLGSAIGPHPYPYIVRELQSVIGREAREQMLTQTGKLPDIAIACVGGGSNAIGLFHPFVKDRDVRLLGLEAGGIGNGLGQNAASIAYGTPGVLQGTYSLLLQDPNGQIQETHSVSAGLDYPGVGPEHALLATIGRVQYEAVNDDDALEALAECCAAEGILPAIESSHALAGAKRFARANPGKRILIGLSGRGDKDMPTLQKTLLKNEVTGG</sequence>
<evidence type="ECO:0000256" key="4">
    <source>
        <dbReference type="ARBA" id="ARBA00009982"/>
    </source>
</evidence>
<evidence type="ECO:0000256" key="9">
    <source>
        <dbReference type="ARBA" id="ARBA00023141"/>
    </source>
</evidence>
<dbReference type="Pfam" id="PF00291">
    <property type="entry name" value="PALP"/>
    <property type="match status" value="1"/>
</dbReference>
<evidence type="ECO:0000256" key="12">
    <source>
        <dbReference type="HAMAP-Rule" id="MF_00133"/>
    </source>
</evidence>
<protein>
    <recommendedName>
        <fullName evidence="12">Tryptophan synthase beta chain</fullName>
        <ecNumber evidence="12">4.2.1.20</ecNumber>
    </recommendedName>
</protein>
<dbReference type="SUPFAM" id="SSF53686">
    <property type="entry name" value="Tryptophan synthase beta subunit-like PLP-dependent enzymes"/>
    <property type="match status" value="1"/>
</dbReference>
<accession>A0A841HLD5</accession>
<dbReference type="GO" id="GO:0005737">
    <property type="term" value="C:cytoplasm"/>
    <property type="evidence" value="ECO:0007669"/>
    <property type="project" value="TreeGrafter"/>
</dbReference>
<dbReference type="PIRSF" id="PIRSF001413">
    <property type="entry name" value="Trp_syn_beta"/>
    <property type="match status" value="1"/>
</dbReference>
<evidence type="ECO:0000256" key="5">
    <source>
        <dbReference type="ARBA" id="ARBA00011270"/>
    </source>
</evidence>
<dbReference type="EMBL" id="JACHHZ010000002">
    <property type="protein sequence ID" value="MBB6092805.1"/>
    <property type="molecule type" value="Genomic_DNA"/>
</dbReference>
<evidence type="ECO:0000256" key="7">
    <source>
        <dbReference type="ARBA" id="ARBA00022822"/>
    </source>
</evidence>
<dbReference type="InterPro" id="IPR001926">
    <property type="entry name" value="TrpB-like_PALP"/>
</dbReference>
<reference evidence="14 15" key="1">
    <citation type="submission" date="2020-08" db="EMBL/GenBank/DDBJ databases">
        <title>Genomic Encyclopedia of Type Strains, Phase IV (KMG-IV): sequencing the most valuable type-strain genomes for metagenomic binning, comparative biology and taxonomic classification.</title>
        <authorList>
            <person name="Goeker M."/>
        </authorList>
    </citation>
    <scope>NUCLEOTIDE SEQUENCE [LARGE SCALE GENOMIC DNA]</scope>
    <source>
        <strain evidence="14 15">DSM 26723</strain>
    </source>
</reference>
<comment type="caution">
    <text evidence="14">The sequence shown here is derived from an EMBL/GenBank/DDBJ whole genome shotgun (WGS) entry which is preliminary data.</text>
</comment>
<feature type="domain" description="Tryptophan synthase beta chain-like PALP" evidence="13">
    <location>
        <begin position="75"/>
        <end position="396"/>
    </location>
</feature>
<dbReference type="FunFam" id="3.40.50.1100:FF:000001">
    <property type="entry name" value="Tryptophan synthase beta chain"/>
    <property type="match status" value="1"/>
</dbReference>
<evidence type="ECO:0000256" key="8">
    <source>
        <dbReference type="ARBA" id="ARBA00022898"/>
    </source>
</evidence>
<evidence type="ECO:0000256" key="1">
    <source>
        <dbReference type="ARBA" id="ARBA00001933"/>
    </source>
</evidence>
<dbReference type="PANTHER" id="PTHR48077">
    <property type="entry name" value="TRYPTOPHAN SYNTHASE-RELATED"/>
    <property type="match status" value="1"/>
</dbReference>
<dbReference type="CDD" id="cd06446">
    <property type="entry name" value="Trp-synth_B"/>
    <property type="match status" value="1"/>
</dbReference>